<name>A0A9N8H691_9STRA</name>
<sequence length="104" mass="11480">MVHLTLAPYRLVCFGVSSSFCRSSFSNEDGMPYYAYYGLELLRIVNGIQNVVLRSVGLAMIMGVTGAFRAAEVMFGASLAPLVIGILFFVSYRKKNQQNKTKAL</sequence>
<comment type="caution">
    <text evidence="2">The sequence shown here is derived from an EMBL/GenBank/DDBJ whole genome shotgun (WGS) entry which is preliminary data.</text>
</comment>
<organism evidence="2 3">
    <name type="scientific">Seminavis robusta</name>
    <dbReference type="NCBI Taxonomy" id="568900"/>
    <lineage>
        <taxon>Eukaryota</taxon>
        <taxon>Sar</taxon>
        <taxon>Stramenopiles</taxon>
        <taxon>Ochrophyta</taxon>
        <taxon>Bacillariophyta</taxon>
        <taxon>Bacillariophyceae</taxon>
        <taxon>Bacillariophycidae</taxon>
        <taxon>Naviculales</taxon>
        <taxon>Naviculaceae</taxon>
        <taxon>Seminavis</taxon>
    </lineage>
</organism>
<keyword evidence="3" id="KW-1185">Reference proteome</keyword>
<keyword evidence="1" id="KW-0472">Membrane</keyword>
<dbReference type="EMBL" id="CAICTM010000138">
    <property type="protein sequence ID" value="CAB9502526.1"/>
    <property type="molecule type" value="Genomic_DNA"/>
</dbReference>
<evidence type="ECO:0000256" key="1">
    <source>
        <dbReference type="SAM" id="Phobius"/>
    </source>
</evidence>
<reference evidence="2" key="1">
    <citation type="submission" date="2020-06" db="EMBL/GenBank/DDBJ databases">
        <authorList>
            <consortium name="Plant Systems Biology data submission"/>
        </authorList>
    </citation>
    <scope>NUCLEOTIDE SEQUENCE</scope>
    <source>
        <strain evidence="2">D6</strain>
    </source>
</reference>
<proteinExistence type="predicted"/>
<dbReference type="Proteomes" id="UP001153069">
    <property type="component" value="Unassembled WGS sequence"/>
</dbReference>
<evidence type="ECO:0000313" key="2">
    <source>
        <dbReference type="EMBL" id="CAB9502526.1"/>
    </source>
</evidence>
<accession>A0A9N8H691</accession>
<evidence type="ECO:0000313" key="3">
    <source>
        <dbReference type="Proteomes" id="UP001153069"/>
    </source>
</evidence>
<gene>
    <name evidence="2" type="ORF">SEMRO_139_G065010.1</name>
</gene>
<feature type="transmembrane region" description="Helical" evidence="1">
    <location>
        <begin position="51"/>
        <end position="68"/>
    </location>
</feature>
<dbReference type="AlphaFoldDB" id="A0A9N8H691"/>
<protein>
    <submittedName>
        <fullName evidence="2">Uncharacterized protein</fullName>
    </submittedName>
</protein>
<feature type="transmembrane region" description="Helical" evidence="1">
    <location>
        <begin position="74"/>
        <end position="92"/>
    </location>
</feature>
<keyword evidence="1" id="KW-1133">Transmembrane helix</keyword>
<keyword evidence="1" id="KW-0812">Transmembrane</keyword>